<comment type="caution">
    <text evidence="1">The sequence shown here is derived from an EMBL/GenBank/DDBJ whole genome shotgun (WGS) entry which is preliminary data.</text>
</comment>
<sequence>MCDHQVFLRATKDRAVAAGDSVDIVRWKIAFDELMGRIAGRFGWTDIVASPSGELPR</sequence>
<keyword evidence="2" id="KW-1185">Reference proteome</keyword>
<name>A0ABT9QTD8_9ACTN</name>
<protein>
    <submittedName>
        <fullName evidence="1">Uncharacterized protein</fullName>
    </submittedName>
</protein>
<gene>
    <name evidence="1" type="ORF">J2853_008877</name>
</gene>
<dbReference type="RefSeq" id="WP_307567637.1">
    <property type="nucleotide sequence ID" value="NZ_JAUSQU010000001.1"/>
</dbReference>
<reference evidence="1 2" key="1">
    <citation type="submission" date="2023-07" db="EMBL/GenBank/DDBJ databases">
        <title>Sequencing the genomes of 1000 actinobacteria strains.</title>
        <authorList>
            <person name="Klenk H.-P."/>
        </authorList>
    </citation>
    <scope>NUCLEOTIDE SEQUENCE [LARGE SCALE GENOMIC DNA]</scope>
    <source>
        <strain evidence="1 2">DSM 46740</strain>
    </source>
</reference>
<accession>A0ABT9QTD8</accession>
<proteinExistence type="predicted"/>
<evidence type="ECO:0000313" key="2">
    <source>
        <dbReference type="Proteomes" id="UP001225356"/>
    </source>
</evidence>
<dbReference type="EMBL" id="JAUSQU010000001">
    <property type="protein sequence ID" value="MDP9849666.1"/>
    <property type="molecule type" value="Genomic_DNA"/>
</dbReference>
<organism evidence="1 2">
    <name type="scientific">Streptosporangium lutulentum</name>
    <dbReference type="NCBI Taxonomy" id="1461250"/>
    <lineage>
        <taxon>Bacteria</taxon>
        <taxon>Bacillati</taxon>
        <taxon>Actinomycetota</taxon>
        <taxon>Actinomycetes</taxon>
        <taxon>Streptosporangiales</taxon>
        <taxon>Streptosporangiaceae</taxon>
        <taxon>Streptosporangium</taxon>
    </lineage>
</organism>
<evidence type="ECO:0000313" key="1">
    <source>
        <dbReference type="EMBL" id="MDP9849666.1"/>
    </source>
</evidence>
<dbReference type="Proteomes" id="UP001225356">
    <property type="component" value="Unassembled WGS sequence"/>
</dbReference>